<sequence>MPLALFRLLFDGTKVAFCCAIITIFGRSKDEKYSVWQRKIR</sequence>
<evidence type="ECO:0000313" key="1">
    <source>
        <dbReference type="EMBL" id="EEN82982.1"/>
    </source>
</evidence>
<reference evidence="1 2" key="1">
    <citation type="submission" date="2009-04" db="EMBL/GenBank/DDBJ databases">
        <authorList>
            <person name="Sebastian Y."/>
            <person name="Madupu R."/>
            <person name="Durkin A.S."/>
            <person name="Torralba M."/>
            <person name="Methe B."/>
            <person name="Sutton G.G."/>
            <person name="Strausberg R.L."/>
            <person name="Nelson K.E."/>
        </authorList>
    </citation>
    <scope>NUCLEOTIDE SEQUENCE [LARGE SCALE GENOMIC DNA]</scope>
    <source>
        <strain evidence="2">ATCC 35406 / BCRC 14492 / JCM 8526 / NCTC 13058 / HG 370</strain>
    </source>
</reference>
<organism evidence="1 2">
    <name type="scientific">Porphyromonas endodontalis (strain ATCC 35406 / DSM 24491 / JCM 8526 / CCUG 16442 / BCRC 14492 / NCTC 13058 / HG 370)</name>
    <name type="common">Bacteroides endodontalis</name>
    <dbReference type="NCBI Taxonomy" id="553175"/>
    <lineage>
        <taxon>Bacteria</taxon>
        <taxon>Pseudomonadati</taxon>
        <taxon>Bacteroidota</taxon>
        <taxon>Bacteroidia</taxon>
        <taxon>Bacteroidales</taxon>
        <taxon>Porphyromonadaceae</taxon>
        <taxon>Porphyromonas</taxon>
    </lineage>
</organism>
<dbReference type="STRING" id="553175.POREN0001_0950"/>
<protein>
    <submittedName>
        <fullName evidence="1">Uncharacterized protein</fullName>
    </submittedName>
</protein>
<dbReference type="Proteomes" id="UP000004295">
    <property type="component" value="Unassembled WGS sequence"/>
</dbReference>
<dbReference type="EMBL" id="ACNN01000016">
    <property type="protein sequence ID" value="EEN82982.1"/>
    <property type="molecule type" value="Genomic_DNA"/>
</dbReference>
<comment type="caution">
    <text evidence="1">The sequence shown here is derived from an EMBL/GenBank/DDBJ whole genome shotgun (WGS) entry which is preliminary data.</text>
</comment>
<name>C3JA27_POREA</name>
<accession>C3JA27</accession>
<evidence type="ECO:0000313" key="2">
    <source>
        <dbReference type="Proteomes" id="UP000004295"/>
    </source>
</evidence>
<proteinExistence type="predicted"/>
<keyword evidence="2" id="KW-1185">Reference proteome</keyword>
<dbReference type="AlphaFoldDB" id="C3JA27"/>
<gene>
    <name evidence="1" type="ORF">POREN0001_0950</name>
</gene>